<dbReference type="InterPro" id="IPR056884">
    <property type="entry name" value="NPHP3-like_N"/>
</dbReference>
<evidence type="ECO:0000313" key="3">
    <source>
        <dbReference type="EMBL" id="KAF9478227.1"/>
    </source>
</evidence>
<evidence type="ECO:0000313" key="4">
    <source>
        <dbReference type="Proteomes" id="UP000807469"/>
    </source>
</evidence>
<dbReference type="Pfam" id="PF24883">
    <property type="entry name" value="NPHP3_N"/>
    <property type="match status" value="1"/>
</dbReference>
<dbReference type="Gene3D" id="3.40.50.300">
    <property type="entry name" value="P-loop containing nucleotide triphosphate hydrolases"/>
    <property type="match status" value="1"/>
</dbReference>
<dbReference type="EMBL" id="MU155239">
    <property type="protein sequence ID" value="KAF9478227.1"/>
    <property type="molecule type" value="Genomic_DNA"/>
</dbReference>
<proteinExistence type="predicted"/>
<dbReference type="OrthoDB" id="2932404at2759"/>
<dbReference type="Proteomes" id="UP000807469">
    <property type="component" value="Unassembled WGS sequence"/>
</dbReference>
<protein>
    <recommendedName>
        <fullName evidence="2">Nephrocystin 3-like N-terminal domain-containing protein</fullName>
    </recommendedName>
</protein>
<dbReference type="PANTHER" id="PTHR10039">
    <property type="entry name" value="AMELOGENIN"/>
    <property type="match status" value="1"/>
</dbReference>
<dbReference type="AlphaFoldDB" id="A0A9P5YYR7"/>
<comment type="caution">
    <text evidence="3">The sequence shown here is derived from an EMBL/GenBank/DDBJ whole genome shotgun (WGS) entry which is preliminary data.</text>
</comment>
<name>A0A9P5YYR7_9AGAR</name>
<keyword evidence="1" id="KW-0677">Repeat</keyword>
<dbReference type="PANTHER" id="PTHR10039:SF17">
    <property type="entry name" value="FUNGAL STAND N-TERMINAL GOODBYE DOMAIN-CONTAINING PROTEIN-RELATED"/>
    <property type="match status" value="1"/>
</dbReference>
<gene>
    <name evidence="3" type="ORF">BDN70DRAFT_880179</name>
</gene>
<accession>A0A9P5YYR7</accession>
<evidence type="ECO:0000256" key="1">
    <source>
        <dbReference type="ARBA" id="ARBA00022737"/>
    </source>
</evidence>
<evidence type="ECO:0000259" key="2">
    <source>
        <dbReference type="Pfam" id="PF24883"/>
    </source>
</evidence>
<feature type="domain" description="Nephrocystin 3-like N-terminal" evidence="2">
    <location>
        <begin position="110"/>
        <end position="271"/>
    </location>
</feature>
<organism evidence="3 4">
    <name type="scientific">Pholiota conissans</name>
    <dbReference type="NCBI Taxonomy" id="109636"/>
    <lineage>
        <taxon>Eukaryota</taxon>
        <taxon>Fungi</taxon>
        <taxon>Dikarya</taxon>
        <taxon>Basidiomycota</taxon>
        <taxon>Agaricomycotina</taxon>
        <taxon>Agaricomycetes</taxon>
        <taxon>Agaricomycetidae</taxon>
        <taxon>Agaricales</taxon>
        <taxon>Agaricineae</taxon>
        <taxon>Strophariaceae</taxon>
        <taxon>Pholiota</taxon>
    </lineage>
</organism>
<keyword evidence="4" id="KW-1185">Reference proteome</keyword>
<reference evidence="3" key="1">
    <citation type="submission" date="2020-11" db="EMBL/GenBank/DDBJ databases">
        <authorList>
            <consortium name="DOE Joint Genome Institute"/>
            <person name="Ahrendt S."/>
            <person name="Riley R."/>
            <person name="Andreopoulos W."/>
            <person name="Labutti K."/>
            <person name="Pangilinan J."/>
            <person name="Ruiz-Duenas F.J."/>
            <person name="Barrasa J.M."/>
            <person name="Sanchez-Garcia M."/>
            <person name="Camarero S."/>
            <person name="Miyauchi S."/>
            <person name="Serrano A."/>
            <person name="Linde D."/>
            <person name="Babiker R."/>
            <person name="Drula E."/>
            <person name="Ayuso-Fernandez I."/>
            <person name="Pacheco R."/>
            <person name="Padilla G."/>
            <person name="Ferreira P."/>
            <person name="Barriuso J."/>
            <person name="Kellner H."/>
            <person name="Castanera R."/>
            <person name="Alfaro M."/>
            <person name="Ramirez L."/>
            <person name="Pisabarro A.G."/>
            <person name="Kuo A."/>
            <person name="Tritt A."/>
            <person name="Lipzen A."/>
            <person name="He G."/>
            <person name="Yan M."/>
            <person name="Ng V."/>
            <person name="Cullen D."/>
            <person name="Martin F."/>
            <person name="Rosso M.-N."/>
            <person name="Henrissat B."/>
            <person name="Hibbett D."/>
            <person name="Martinez A.T."/>
            <person name="Grigoriev I.V."/>
        </authorList>
    </citation>
    <scope>NUCLEOTIDE SEQUENCE</scope>
    <source>
        <strain evidence="3">CIRM-BRFM 674</strain>
    </source>
</reference>
<dbReference type="InterPro" id="IPR027417">
    <property type="entry name" value="P-loop_NTPase"/>
</dbReference>
<dbReference type="SUPFAM" id="SSF52540">
    <property type="entry name" value="P-loop containing nucleoside triphosphate hydrolases"/>
    <property type="match status" value="1"/>
</dbReference>
<sequence>MPLFLCPRRRQWTEGKKKSAATAPAEIVSMPVTATTRASIVPRWVSKKFAPRKTSADNVPQGKSAQQEICTLTTAREGSKLLSQNIAHNSLQRVDPPRCYPNTRSAILEEIMCWIRQTKHRETWLLWLNGAAGVGKSAIIQSIAERCALEDIILATFFFDKGNNNGNSLARLVATLAYQLCQGIPEISGDILRAIELNPSIFDQSLESQLQQLMIQPLIRCPRKLQRPLAVFIDGLDECVDRNHQTNLIRALGNISNQISDITLIFLVSTRRLPQIEAEFSVKKIATLVKNLSLDHVQAADDIHYFLAEKFRGIKYTHQFRHLLPADWPPASLVSEIVTKASGQFIYAVTVINFISSPTANPAHQLDIIHAHHLHNPQSENPFSHLDLIYQHILSQVKWLDKILNIIAYVLLTNDFIIAKIEKIFGIEAGELNYLFVDLAPIIQCDFCGDSSVTEIRFLHIAFADFLQDPNRSGYYFLDLEEYRTKLLCIFLETPIWHSCASPLDLDATKQCEFLRLAAISTLLERAKASIRLQHALMNVSSLLYTIKIKGNTSNAQKCAEILHNLGKLNFNDHGQTYKCIMQILANEQTEFWSSIDNCGKLQAKSPDFHTRISAASKA</sequence>